<proteinExistence type="predicted"/>
<accession>A0A0F9J1F9</accession>
<evidence type="ECO:0000313" key="1">
    <source>
        <dbReference type="EMBL" id="KKM26284.1"/>
    </source>
</evidence>
<protein>
    <submittedName>
        <fullName evidence="1">Uncharacterized protein</fullName>
    </submittedName>
</protein>
<dbReference type="EMBL" id="LAZR01012545">
    <property type="protein sequence ID" value="KKM26284.1"/>
    <property type="molecule type" value="Genomic_DNA"/>
</dbReference>
<organism evidence="1">
    <name type="scientific">marine sediment metagenome</name>
    <dbReference type="NCBI Taxonomy" id="412755"/>
    <lineage>
        <taxon>unclassified sequences</taxon>
        <taxon>metagenomes</taxon>
        <taxon>ecological metagenomes</taxon>
    </lineage>
</organism>
<comment type="caution">
    <text evidence="1">The sequence shown here is derived from an EMBL/GenBank/DDBJ whole genome shotgun (WGS) entry which is preliminary data.</text>
</comment>
<reference evidence="1" key="1">
    <citation type="journal article" date="2015" name="Nature">
        <title>Complex archaea that bridge the gap between prokaryotes and eukaryotes.</title>
        <authorList>
            <person name="Spang A."/>
            <person name="Saw J.H."/>
            <person name="Jorgensen S.L."/>
            <person name="Zaremba-Niedzwiedzka K."/>
            <person name="Martijn J."/>
            <person name="Lind A.E."/>
            <person name="van Eijk R."/>
            <person name="Schleper C."/>
            <person name="Guy L."/>
            <person name="Ettema T.J."/>
        </authorList>
    </citation>
    <scope>NUCLEOTIDE SEQUENCE</scope>
</reference>
<name>A0A0F9J1F9_9ZZZZ</name>
<dbReference type="AlphaFoldDB" id="A0A0F9J1F9"/>
<gene>
    <name evidence="1" type="ORF">LCGC14_1586370</name>
</gene>
<sequence>MSELTEHGDNIAGQIQDYDAYGARNNLTLADVWEFIDKLHSHFLDTDRVYELSMFERWMRELEKIDSDLPL</sequence>